<proteinExistence type="predicted"/>
<evidence type="ECO:0000313" key="2">
    <source>
        <dbReference type="WBParaSite" id="jg25954"/>
    </source>
</evidence>
<dbReference type="WBParaSite" id="jg25954">
    <property type="protein sequence ID" value="jg25954"/>
    <property type="gene ID" value="jg25954"/>
</dbReference>
<dbReference type="AlphaFoldDB" id="A0A915E5C4"/>
<reference evidence="2" key="1">
    <citation type="submission" date="2022-11" db="UniProtKB">
        <authorList>
            <consortium name="WormBaseParasite"/>
        </authorList>
    </citation>
    <scope>IDENTIFICATION</scope>
</reference>
<organism evidence="1 2">
    <name type="scientific">Ditylenchus dipsaci</name>
    <dbReference type="NCBI Taxonomy" id="166011"/>
    <lineage>
        <taxon>Eukaryota</taxon>
        <taxon>Metazoa</taxon>
        <taxon>Ecdysozoa</taxon>
        <taxon>Nematoda</taxon>
        <taxon>Chromadorea</taxon>
        <taxon>Rhabditida</taxon>
        <taxon>Tylenchina</taxon>
        <taxon>Tylenchomorpha</taxon>
        <taxon>Sphaerularioidea</taxon>
        <taxon>Anguinidae</taxon>
        <taxon>Anguininae</taxon>
        <taxon>Ditylenchus</taxon>
    </lineage>
</organism>
<sequence>MNIYLDEFSVIVIRGGVVSTECSLILCFYDGQMIQHLTLLLVDRATSMQICKKRLVDCDLDISGQNLLLHIPGTTSINFDFSTVDEMNRFQFMFEHLKSMQLLVKQNEVNMLPLEGTQSFVDTEYRINVVRGARFIPILQLLKHGISIASYTLEGAIIRSRLSQVEVKHPSSKVVLRIRSADYAGHVAFSLNQLVSTVDVINAGNQA</sequence>
<keyword evidence="1" id="KW-1185">Reference proteome</keyword>
<name>A0A915E5C4_9BILA</name>
<evidence type="ECO:0000313" key="1">
    <source>
        <dbReference type="Proteomes" id="UP000887574"/>
    </source>
</evidence>
<protein>
    <submittedName>
        <fullName evidence="2">Hus1-like protein</fullName>
    </submittedName>
</protein>
<dbReference type="Proteomes" id="UP000887574">
    <property type="component" value="Unplaced"/>
</dbReference>
<accession>A0A915E5C4</accession>